<dbReference type="Gene3D" id="3.30.43.10">
    <property type="entry name" value="Uridine Diphospho-n-acetylenolpyruvylglucosamine Reductase, domain 2"/>
    <property type="match status" value="1"/>
</dbReference>
<dbReference type="Pfam" id="PF03450">
    <property type="entry name" value="CO_deh_flav_C"/>
    <property type="match status" value="1"/>
</dbReference>
<comment type="caution">
    <text evidence="4">The sequence shown here is derived from an EMBL/GenBank/DDBJ whole genome shotgun (WGS) entry which is preliminary data.</text>
</comment>
<reference evidence="4 5" key="1">
    <citation type="submission" date="2021-10" db="EMBL/GenBank/DDBJ databases">
        <title>Lutispora strain m25 sp. nov., a thermophilic, non-spore-forming bacterium isolated from a lab-scale methanogenic bioreactor digesting anaerobic sludge.</title>
        <authorList>
            <person name="El Houari A."/>
            <person name="Mcdonald J."/>
        </authorList>
    </citation>
    <scope>NUCLEOTIDE SEQUENCE [LARGE SCALE GENOMIC DNA]</scope>
    <source>
        <strain evidence="5">m25</strain>
    </source>
</reference>
<feature type="domain" description="FAD-binding PCMH-type" evidence="3">
    <location>
        <begin position="1"/>
        <end position="172"/>
    </location>
</feature>
<accession>A0ABT1NK55</accession>
<keyword evidence="1" id="KW-0285">Flavoprotein</keyword>
<dbReference type="Gene3D" id="3.30.390.50">
    <property type="entry name" value="CO dehydrogenase flavoprotein, C-terminal domain"/>
    <property type="match status" value="1"/>
</dbReference>
<dbReference type="InterPro" id="IPR036318">
    <property type="entry name" value="FAD-bd_PCMH-like_sf"/>
</dbReference>
<sequence>MDIKLYKPGTLNEALVLASYEGSKIIAGGTDLIIQLRNQEEKPELLVDISGLSELREIKIEKDKISIGSAVTFTDIIENRYIKERLPFLVNMAMKMGAVQIQNRATIGGNICNAAPAADSIPLFMALGAECVIISQRGVRQAPLSSFINNKGKTELNEVEILKSINFNILRENEGCGFSKLGRRNALSISTISCAVKILLTENRIQDICIYTGSLGIKATKEEKTENYLKDAVFNEQNIEGAADVLSREVAERLESRASMPYKRVAVKAVFREACLTAAEKLILLY</sequence>
<evidence type="ECO:0000313" key="5">
    <source>
        <dbReference type="Proteomes" id="UP001651880"/>
    </source>
</evidence>
<protein>
    <submittedName>
        <fullName evidence="4">FAD binding domain-containing protein</fullName>
    </submittedName>
</protein>
<evidence type="ECO:0000256" key="2">
    <source>
        <dbReference type="ARBA" id="ARBA00023002"/>
    </source>
</evidence>
<dbReference type="InterPro" id="IPR016166">
    <property type="entry name" value="FAD-bd_PCMH"/>
</dbReference>
<keyword evidence="2" id="KW-0560">Oxidoreductase</keyword>
<dbReference type="InterPro" id="IPR016167">
    <property type="entry name" value="FAD-bd_PCMH_sub1"/>
</dbReference>
<evidence type="ECO:0000313" key="4">
    <source>
        <dbReference type="EMBL" id="MCQ1531474.1"/>
    </source>
</evidence>
<dbReference type="InterPro" id="IPR051312">
    <property type="entry name" value="Diverse_Substr_Oxidored"/>
</dbReference>
<evidence type="ECO:0000256" key="1">
    <source>
        <dbReference type="ARBA" id="ARBA00022630"/>
    </source>
</evidence>
<dbReference type="InterPro" id="IPR016169">
    <property type="entry name" value="FAD-bd_PCMH_sub2"/>
</dbReference>
<dbReference type="EMBL" id="JAJEKE010000023">
    <property type="protein sequence ID" value="MCQ1531474.1"/>
    <property type="molecule type" value="Genomic_DNA"/>
</dbReference>
<dbReference type="InterPro" id="IPR002346">
    <property type="entry name" value="Mopterin_DH_FAD-bd"/>
</dbReference>
<organism evidence="4 5">
    <name type="scientific">Lutispora saccharofermentans</name>
    <dbReference type="NCBI Taxonomy" id="3024236"/>
    <lineage>
        <taxon>Bacteria</taxon>
        <taxon>Bacillati</taxon>
        <taxon>Bacillota</taxon>
        <taxon>Clostridia</taxon>
        <taxon>Lutisporales</taxon>
        <taxon>Lutisporaceae</taxon>
        <taxon>Lutispora</taxon>
    </lineage>
</organism>
<dbReference type="SUPFAM" id="SSF56176">
    <property type="entry name" value="FAD-binding/transporter-associated domain-like"/>
    <property type="match status" value="1"/>
</dbReference>
<dbReference type="Pfam" id="PF00941">
    <property type="entry name" value="FAD_binding_5"/>
    <property type="match status" value="1"/>
</dbReference>
<dbReference type="RefSeq" id="WP_255229019.1">
    <property type="nucleotide sequence ID" value="NZ_JAJEKE010000023.1"/>
</dbReference>
<dbReference type="InterPro" id="IPR005107">
    <property type="entry name" value="CO_DH_flav_C"/>
</dbReference>
<evidence type="ECO:0000259" key="3">
    <source>
        <dbReference type="PROSITE" id="PS51387"/>
    </source>
</evidence>
<gene>
    <name evidence="4" type="ORF">LJD61_18335</name>
</gene>
<name>A0ABT1NK55_9FIRM</name>
<keyword evidence="5" id="KW-1185">Reference proteome</keyword>
<dbReference type="Gene3D" id="3.30.465.10">
    <property type="match status" value="1"/>
</dbReference>
<proteinExistence type="predicted"/>
<dbReference type="Proteomes" id="UP001651880">
    <property type="component" value="Unassembled WGS sequence"/>
</dbReference>
<dbReference type="InterPro" id="IPR036683">
    <property type="entry name" value="CO_DH_flav_C_dom_sf"/>
</dbReference>
<dbReference type="PANTHER" id="PTHR42659:SF9">
    <property type="entry name" value="XANTHINE DEHYDROGENASE FAD-BINDING SUBUNIT XDHB-RELATED"/>
    <property type="match status" value="1"/>
</dbReference>
<dbReference type="PANTHER" id="PTHR42659">
    <property type="entry name" value="XANTHINE DEHYDROGENASE SUBUNIT C-RELATED"/>
    <property type="match status" value="1"/>
</dbReference>
<dbReference type="PROSITE" id="PS51387">
    <property type="entry name" value="FAD_PCMH"/>
    <property type="match status" value="1"/>
</dbReference>
<dbReference type="SMART" id="SM01092">
    <property type="entry name" value="CO_deh_flav_C"/>
    <property type="match status" value="1"/>
</dbReference>
<dbReference type="SUPFAM" id="SSF55447">
    <property type="entry name" value="CO dehydrogenase flavoprotein C-terminal domain-like"/>
    <property type="match status" value="1"/>
</dbReference>